<sequence>MILGSDCAVSPTSVIAFEEGSRVSPECELSGECSSSPSGHEHCFELSDVVDRSVELGSCNDCNCLGIRTDDNEHSDEFSTISSSGIILHLGREKLTKNFDSWFACHNDEFLLTVFTPPRNGAESIGSTPFFIGKQARASWQIYTLWRSQRLMRPAEYVRDPEFVAKHKTLSVEGFCFLEKIPFAYR</sequence>
<dbReference type="OrthoDB" id="417481at2759"/>
<dbReference type="Proteomes" id="UP000631114">
    <property type="component" value="Unassembled WGS sequence"/>
</dbReference>
<evidence type="ECO:0000313" key="2">
    <source>
        <dbReference type="Proteomes" id="UP000631114"/>
    </source>
</evidence>
<comment type="caution">
    <text evidence="1">The sequence shown here is derived from an EMBL/GenBank/DDBJ whole genome shotgun (WGS) entry which is preliminary data.</text>
</comment>
<protein>
    <submittedName>
        <fullName evidence="1">Uncharacterized protein</fullName>
    </submittedName>
</protein>
<reference evidence="1 2" key="1">
    <citation type="submission" date="2020-10" db="EMBL/GenBank/DDBJ databases">
        <title>The Coptis chinensis genome and diversification of protoberbering-type alkaloids.</title>
        <authorList>
            <person name="Wang B."/>
            <person name="Shu S."/>
            <person name="Song C."/>
            <person name="Liu Y."/>
        </authorList>
    </citation>
    <scope>NUCLEOTIDE SEQUENCE [LARGE SCALE GENOMIC DNA]</scope>
    <source>
        <strain evidence="1">HL-2020</strain>
        <tissue evidence="1">Leaf</tissue>
    </source>
</reference>
<evidence type="ECO:0000313" key="1">
    <source>
        <dbReference type="EMBL" id="KAF9625448.1"/>
    </source>
</evidence>
<organism evidence="1 2">
    <name type="scientific">Coptis chinensis</name>
    <dbReference type="NCBI Taxonomy" id="261450"/>
    <lineage>
        <taxon>Eukaryota</taxon>
        <taxon>Viridiplantae</taxon>
        <taxon>Streptophyta</taxon>
        <taxon>Embryophyta</taxon>
        <taxon>Tracheophyta</taxon>
        <taxon>Spermatophyta</taxon>
        <taxon>Magnoliopsida</taxon>
        <taxon>Ranunculales</taxon>
        <taxon>Ranunculaceae</taxon>
        <taxon>Coptidoideae</taxon>
        <taxon>Coptis</taxon>
    </lineage>
</organism>
<dbReference type="EMBL" id="JADFTS010000001">
    <property type="protein sequence ID" value="KAF9625448.1"/>
    <property type="molecule type" value="Genomic_DNA"/>
</dbReference>
<proteinExistence type="predicted"/>
<dbReference type="AlphaFoldDB" id="A0A835MAE6"/>
<accession>A0A835MAE6</accession>
<name>A0A835MAE6_9MAGN</name>
<keyword evidence="2" id="KW-1185">Reference proteome</keyword>
<gene>
    <name evidence="1" type="ORF">IFM89_022845</name>
</gene>